<dbReference type="PANTHER" id="PTHR10046">
    <property type="entry name" value="ATP DEPENDENT LON PROTEASE FAMILY MEMBER"/>
    <property type="match status" value="1"/>
</dbReference>
<evidence type="ECO:0000313" key="4">
    <source>
        <dbReference type="Proteomes" id="UP001220377"/>
    </source>
</evidence>
<dbReference type="GO" id="GO:0006508">
    <property type="term" value="P:proteolysis"/>
    <property type="evidence" value="ECO:0007669"/>
    <property type="project" value="UniProtKB-KW"/>
</dbReference>
<keyword evidence="1 3" id="KW-0645">Protease</keyword>
<dbReference type="Gene3D" id="3.30.230.10">
    <property type="match status" value="1"/>
</dbReference>
<dbReference type="EC" id="3.4.21.53" evidence="1"/>
<keyword evidence="1 3" id="KW-0378">Hydrolase</keyword>
<dbReference type="InterPro" id="IPR008269">
    <property type="entry name" value="Lon_proteolytic"/>
</dbReference>
<dbReference type="InterPro" id="IPR001478">
    <property type="entry name" value="PDZ"/>
</dbReference>
<keyword evidence="1" id="KW-0720">Serine protease</keyword>
<dbReference type="InterPro" id="IPR020568">
    <property type="entry name" value="Ribosomal_Su5_D2-typ_SF"/>
</dbReference>
<keyword evidence="4" id="KW-1185">Reference proteome</keyword>
<feature type="active site" evidence="1">
    <location>
        <position position="285"/>
    </location>
</feature>
<evidence type="ECO:0000256" key="1">
    <source>
        <dbReference type="PROSITE-ProRule" id="PRU01122"/>
    </source>
</evidence>
<sequence>MGRKTNRKRFWGWLVAALLVFCLAVLAFFPTRYYIEYPGGADRVSKFIKVDGKRDKAAGEYRLMTVSVAGPASPIMLLWGKSQPFGDIVSEQDLMGDQTSSEYNTIQNYYIRSAGNAAIAAAFKAADKPIHIDYRGIYVMSMQANSDFRGKLKVGDTITAINGKHYQKAQRYIDAIKKHKVDTKVTVTYLRGKHAHSVTRKLVQIKGLKRAGLGIGLTDDTRVESKPHVKINAGEIGGPSAGLIFALQIYDQVSGTNLRAGRDIAGTGTIDDHGKIGAIGGIDKKVYAASKAGATIFFAPDIPATKTMKREDPSYINNYVEAKNAARKMKTKMKIVPVRKLQDAIQYLQAK</sequence>
<feature type="active site" evidence="1">
    <location>
        <position position="240"/>
    </location>
</feature>
<dbReference type="PROSITE" id="PS51786">
    <property type="entry name" value="LON_PROTEOLYTIC"/>
    <property type="match status" value="1"/>
</dbReference>
<dbReference type="InterPro" id="IPR036034">
    <property type="entry name" value="PDZ_sf"/>
</dbReference>
<dbReference type="NCBIfam" id="NF041438">
    <property type="entry name" value="SepM_fam_S16"/>
    <property type="match status" value="1"/>
</dbReference>
<comment type="similarity">
    <text evidence="1">Belongs to the peptidase S16 family.</text>
</comment>
<dbReference type="RefSeq" id="WP_274258537.1">
    <property type="nucleotide sequence ID" value="NZ_CP117884.1"/>
</dbReference>
<accession>A0ABY7WN39</accession>
<gene>
    <name evidence="3" type="ORF">PQ472_06760</name>
</gene>
<name>A0ABY7WN39_9LACO</name>
<dbReference type="InterPro" id="IPR014721">
    <property type="entry name" value="Ribsml_uS5_D2-typ_fold_subgr"/>
</dbReference>
<feature type="domain" description="Lon proteolytic" evidence="2">
    <location>
        <begin position="232"/>
        <end position="351"/>
    </location>
</feature>
<dbReference type="InterPro" id="IPR027065">
    <property type="entry name" value="Lon_Prtase"/>
</dbReference>
<comment type="catalytic activity">
    <reaction evidence="1">
        <text>Hydrolysis of proteins in presence of ATP.</text>
        <dbReference type="EC" id="3.4.21.53"/>
    </reaction>
</comment>
<proteinExistence type="inferred from homology"/>
<dbReference type="Pfam" id="PF13180">
    <property type="entry name" value="PDZ_2"/>
    <property type="match status" value="1"/>
</dbReference>
<evidence type="ECO:0000259" key="2">
    <source>
        <dbReference type="PROSITE" id="PS51786"/>
    </source>
</evidence>
<dbReference type="GO" id="GO:0008233">
    <property type="term" value="F:peptidase activity"/>
    <property type="evidence" value="ECO:0007669"/>
    <property type="project" value="UniProtKB-KW"/>
</dbReference>
<dbReference type="SUPFAM" id="SSF50156">
    <property type="entry name" value="PDZ domain-like"/>
    <property type="match status" value="1"/>
</dbReference>
<dbReference type="EMBL" id="CP117884">
    <property type="protein sequence ID" value="WDF81632.1"/>
    <property type="molecule type" value="Genomic_DNA"/>
</dbReference>
<dbReference type="Proteomes" id="UP001220377">
    <property type="component" value="Chromosome"/>
</dbReference>
<dbReference type="Pfam" id="PF05362">
    <property type="entry name" value="Lon_C"/>
    <property type="match status" value="1"/>
</dbReference>
<dbReference type="SUPFAM" id="SSF54211">
    <property type="entry name" value="Ribosomal protein S5 domain 2-like"/>
    <property type="match status" value="1"/>
</dbReference>
<organism evidence="3 4">
    <name type="scientific">Lacticaseibacillus pabuli</name>
    <dbReference type="NCBI Taxonomy" id="3025672"/>
    <lineage>
        <taxon>Bacteria</taxon>
        <taxon>Bacillati</taxon>
        <taxon>Bacillota</taxon>
        <taxon>Bacilli</taxon>
        <taxon>Lactobacillales</taxon>
        <taxon>Lactobacillaceae</taxon>
        <taxon>Lacticaseibacillus</taxon>
    </lineage>
</organism>
<reference evidence="3 4" key="1">
    <citation type="submission" date="2023-02" db="EMBL/GenBank/DDBJ databases">
        <title>Genome sequence of Lacticaseibacillus sp. KACC 23028.</title>
        <authorList>
            <person name="Kim S."/>
            <person name="Heo J."/>
            <person name="Kwon S.-W."/>
        </authorList>
    </citation>
    <scope>NUCLEOTIDE SEQUENCE [LARGE SCALE GENOMIC DNA]</scope>
    <source>
        <strain evidence="3 4">KACC 23028</strain>
    </source>
</reference>
<evidence type="ECO:0000313" key="3">
    <source>
        <dbReference type="EMBL" id="WDF81632.1"/>
    </source>
</evidence>
<protein>
    <recommendedName>
        <fullName evidence="1">endopeptidase La</fullName>
        <ecNumber evidence="1">3.4.21.53</ecNumber>
    </recommendedName>
</protein>